<dbReference type="Proteomes" id="UP000288947">
    <property type="component" value="Chromosome"/>
</dbReference>
<dbReference type="AlphaFoldDB" id="A0AAE5XCW4"/>
<proteinExistence type="predicted"/>
<evidence type="ECO:0000313" key="3">
    <source>
        <dbReference type="Proteomes" id="UP000288947"/>
    </source>
</evidence>
<accession>A0AAE5XCW4</accession>
<keyword evidence="1" id="KW-0812">Transmembrane</keyword>
<evidence type="ECO:0000313" key="2">
    <source>
        <dbReference type="EMBL" id="QAV33959.1"/>
    </source>
</evidence>
<evidence type="ECO:0000256" key="1">
    <source>
        <dbReference type="SAM" id="Phobius"/>
    </source>
</evidence>
<dbReference type="EMBL" id="CP026721">
    <property type="protein sequence ID" value="QAV33959.1"/>
    <property type="molecule type" value="Genomic_DNA"/>
</dbReference>
<gene>
    <name evidence="2" type="ORF">CBS1_09785</name>
</gene>
<dbReference type="Pfam" id="PF09527">
    <property type="entry name" value="ATPase_gene1"/>
    <property type="match status" value="1"/>
</dbReference>
<protein>
    <recommendedName>
        <fullName evidence="4">F0F1-ATPase subunit Ca2+/Mg2+ transporter</fullName>
    </recommendedName>
</protein>
<name>A0AAE5XCW4_9BACT</name>
<reference evidence="2 3" key="1">
    <citation type="submission" date="2018-01" db="EMBL/GenBank/DDBJ databases">
        <title>The whole genome sequencing and assembly of Fervidobacterium changbaicum CBS-1 strain.</title>
        <authorList>
            <person name="Kim J.-Y."/>
            <person name="Park M.-K."/>
            <person name="Yi H."/>
            <person name="Bahn Y.-S."/>
            <person name="Kim J.F."/>
            <person name="Lee D.-W."/>
        </authorList>
    </citation>
    <scope>NUCLEOTIDE SEQUENCE [LARGE SCALE GENOMIC DNA]</scope>
    <source>
        <strain evidence="2 3">CBS-1</strain>
    </source>
</reference>
<evidence type="ECO:0008006" key="4">
    <source>
        <dbReference type="Google" id="ProtNLM"/>
    </source>
</evidence>
<feature type="transmembrane region" description="Helical" evidence="1">
    <location>
        <begin position="60"/>
        <end position="82"/>
    </location>
</feature>
<organism evidence="2 3">
    <name type="scientific">Fervidobacterium changbaicum</name>
    <dbReference type="NCBI Taxonomy" id="310769"/>
    <lineage>
        <taxon>Bacteria</taxon>
        <taxon>Thermotogati</taxon>
        <taxon>Thermotogota</taxon>
        <taxon>Thermotogae</taxon>
        <taxon>Thermotogales</taxon>
        <taxon>Fervidobacteriaceae</taxon>
        <taxon>Fervidobacterium</taxon>
    </lineage>
</organism>
<keyword evidence="1" id="KW-1133">Transmembrane helix</keyword>
<dbReference type="InterPro" id="IPR032820">
    <property type="entry name" value="ATPase_put"/>
</dbReference>
<keyword evidence="3" id="KW-1185">Reference proteome</keyword>
<sequence length="117" mass="12921">MKSLSGDVYKHKKSGTAKGLGKELTKLNLISGLGFTIIANVLVGYLLGAFLDGLFSTTKIFKIIFIVLGTLSGVYNGITYIIKELERYDKIEKQKTEDLAISKDQEKSKDDGKQNDE</sequence>
<keyword evidence="1" id="KW-0472">Membrane</keyword>
<feature type="transmembrane region" description="Helical" evidence="1">
    <location>
        <begin position="27"/>
        <end position="48"/>
    </location>
</feature>